<gene>
    <name evidence="2" type="ORF">E2C01_074229</name>
</gene>
<feature type="compositionally biased region" description="Pro residues" evidence="1">
    <location>
        <begin position="80"/>
        <end position="90"/>
    </location>
</feature>
<evidence type="ECO:0000313" key="3">
    <source>
        <dbReference type="Proteomes" id="UP000324222"/>
    </source>
</evidence>
<protein>
    <submittedName>
        <fullName evidence="2">Uncharacterized protein</fullName>
    </submittedName>
</protein>
<proteinExistence type="predicted"/>
<dbReference type="EMBL" id="VSRR010051809">
    <property type="protein sequence ID" value="MPC79688.1"/>
    <property type="molecule type" value="Genomic_DNA"/>
</dbReference>
<dbReference type="OrthoDB" id="10671353at2759"/>
<feature type="region of interest" description="Disordered" evidence="1">
    <location>
        <begin position="77"/>
        <end position="99"/>
    </location>
</feature>
<feature type="compositionally biased region" description="Polar residues" evidence="1">
    <location>
        <begin position="259"/>
        <end position="271"/>
    </location>
</feature>
<comment type="caution">
    <text evidence="2">The sequence shown here is derived from an EMBL/GenBank/DDBJ whole genome shotgun (WGS) entry which is preliminary data.</text>
</comment>
<dbReference type="Proteomes" id="UP000324222">
    <property type="component" value="Unassembled WGS sequence"/>
</dbReference>
<keyword evidence="3" id="KW-1185">Reference proteome</keyword>
<feature type="compositionally biased region" description="Low complexity" evidence="1">
    <location>
        <begin position="180"/>
        <end position="228"/>
    </location>
</feature>
<name>A0A5B7IFS7_PORTR</name>
<organism evidence="2 3">
    <name type="scientific">Portunus trituberculatus</name>
    <name type="common">Swimming crab</name>
    <name type="synonym">Neptunus trituberculatus</name>
    <dbReference type="NCBI Taxonomy" id="210409"/>
    <lineage>
        <taxon>Eukaryota</taxon>
        <taxon>Metazoa</taxon>
        <taxon>Ecdysozoa</taxon>
        <taxon>Arthropoda</taxon>
        <taxon>Crustacea</taxon>
        <taxon>Multicrustacea</taxon>
        <taxon>Malacostraca</taxon>
        <taxon>Eumalacostraca</taxon>
        <taxon>Eucarida</taxon>
        <taxon>Decapoda</taxon>
        <taxon>Pleocyemata</taxon>
        <taxon>Brachyura</taxon>
        <taxon>Eubrachyura</taxon>
        <taxon>Portunoidea</taxon>
        <taxon>Portunidae</taxon>
        <taxon>Portuninae</taxon>
        <taxon>Portunus</taxon>
    </lineage>
</organism>
<dbReference type="AlphaFoldDB" id="A0A5B7IFS7"/>
<reference evidence="2 3" key="1">
    <citation type="submission" date="2019-05" db="EMBL/GenBank/DDBJ databases">
        <title>Another draft genome of Portunus trituberculatus and its Hox gene families provides insights of decapod evolution.</title>
        <authorList>
            <person name="Jeong J.-H."/>
            <person name="Song I."/>
            <person name="Kim S."/>
            <person name="Choi T."/>
            <person name="Kim D."/>
            <person name="Ryu S."/>
            <person name="Kim W."/>
        </authorList>
    </citation>
    <scope>NUCLEOTIDE SEQUENCE [LARGE SCALE GENOMIC DNA]</scope>
    <source>
        <tissue evidence="2">Muscle</tissue>
    </source>
</reference>
<feature type="compositionally biased region" description="Low complexity" evidence="1">
    <location>
        <begin position="249"/>
        <end position="258"/>
    </location>
</feature>
<sequence length="297" mass="31068">MVVDSKQICNAGSPYYCAALYPGSGPGAHTPTVTVDAGVSLALASLMPPTLPLLPQAAAAAAAAAFLPYQQAAAMCPAGPSGPPRAPLAPPRTSRSSAFTVEELLKDKRSASLREEESDVPAIVSSLYGPTPLHLPSHPNTHRLVPLAFPHPPTHIRPSALPKNHSPSLPLENPRHSPVSSTTTKSTFQSSTVPTTTSVSPSDSTRASRSSSPKVFPSLSSCTSPSLPHRLTPSPPSPESSLIVLPTRSSSSLSSSPSFIYSLQNSNTSKPQIGIKRPSDTKIKMITPSSYHLHNSQ</sequence>
<feature type="region of interest" description="Disordered" evidence="1">
    <location>
        <begin position="144"/>
        <end position="280"/>
    </location>
</feature>
<evidence type="ECO:0000256" key="1">
    <source>
        <dbReference type="SAM" id="MobiDB-lite"/>
    </source>
</evidence>
<evidence type="ECO:0000313" key="2">
    <source>
        <dbReference type="EMBL" id="MPC79688.1"/>
    </source>
</evidence>
<accession>A0A5B7IFS7</accession>